<dbReference type="EMBL" id="JAIQCV010000004">
    <property type="protein sequence ID" value="KAH1107853.1"/>
    <property type="molecule type" value="Genomic_DNA"/>
</dbReference>
<name>A0A9D3W4K1_9ROSI</name>
<keyword evidence="2" id="KW-1185">Reference proteome</keyword>
<protein>
    <submittedName>
        <fullName evidence="1">Uncharacterized protein</fullName>
    </submittedName>
</protein>
<accession>A0A9D3W4K1</accession>
<dbReference type="AlphaFoldDB" id="A0A9D3W4K1"/>
<dbReference type="Proteomes" id="UP000828251">
    <property type="component" value="Unassembled WGS sequence"/>
</dbReference>
<evidence type="ECO:0000313" key="2">
    <source>
        <dbReference type="Proteomes" id="UP000828251"/>
    </source>
</evidence>
<reference evidence="1 2" key="1">
    <citation type="journal article" date="2021" name="Plant Biotechnol. J.">
        <title>Multi-omics assisted identification of the key and species-specific regulatory components of drought-tolerant mechanisms in Gossypium stocksii.</title>
        <authorList>
            <person name="Yu D."/>
            <person name="Ke L."/>
            <person name="Zhang D."/>
            <person name="Wu Y."/>
            <person name="Sun Y."/>
            <person name="Mei J."/>
            <person name="Sun J."/>
            <person name="Sun Y."/>
        </authorList>
    </citation>
    <scope>NUCLEOTIDE SEQUENCE [LARGE SCALE GENOMIC DNA]</scope>
    <source>
        <strain evidence="2">cv. E1</strain>
        <tissue evidence="1">Leaf</tissue>
    </source>
</reference>
<evidence type="ECO:0000313" key="1">
    <source>
        <dbReference type="EMBL" id="KAH1107853.1"/>
    </source>
</evidence>
<comment type="caution">
    <text evidence="1">The sequence shown here is derived from an EMBL/GenBank/DDBJ whole genome shotgun (WGS) entry which is preliminary data.</text>
</comment>
<sequence length="145" mass="16640">MKQIEDREFYLPEVAVEQTKDSESYLPEVAVEQVEITNSYLLEVPTDRVEQSYKSLLPEITLERIEALILIPLKMQYDRIRLLKEKKHERNQDLARPGKIGPFKIFALFSLHDNEQRGAAIRLTFGLLAATEGGAGAGEQWLARR</sequence>
<proteinExistence type="predicted"/>
<gene>
    <name evidence="1" type="ORF">J1N35_011621</name>
</gene>
<dbReference type="OrthoDB" id="1739513at2759"/>
<organism evidence="1 2">
    <name type="scientific">Gossypium stocksii</name>
    <dbReference type="NCBI Taxonomy" id="47602"/>
    <lineage>
        <taxon>Eukaryota</taxon>
        <taxon>Viridiplantae</taxon>
        <taxon>Streptophyta</taxon>
        <taxon>Embryophyta</taxon>
        <taxon>Tracheophyta</taxon>
        <taxon>Spermatophyta</taxon>
        <taxon>Magnoliopsida</taxon>
        <taxon>eudicotyledons</taxon>
        <taxon>Gunneridae</taxon>
        <taxon>Pentapetalae</taxon>
        <taxon>rosids</taxon>
        <taxon>malvids</taxon>
        <taxon>Malvales</taxon>
        <taxon>Malvaceae</taxon>
        <taxon>Malvoideae</taxon>
        <taxon>Gossypium</taxon>
    </lineage>
</organism>